<proteinExistence type="predicted"/>
<dbReference type="Proteomes" id="UP000054783">
    <property type="component" value="Unassembled WGS sequence"/>
</dbReference>
<dbReference type="AlphaFoldDB" id="A0A0V0ZUR4"/>
<organism evidence="1 2">
    <name type="scientific">Trichinella patagoniensis</name>
    <dbReference type="NCBI Taxonomy" id="990121"/>
    <lineage>
        <taxon>Eukaryota</taxon>
        <taxon>Metazoa</taxon>
        <taxon>Ecdysozoa</taxon>
        <taxon>Nematoda</taxon>
        <taxon>Enoplea</taxon>
        <taxon>Dorylaimia</taxon>
        <taxon>Trichinellida</taxon>
        <taxon>Trichinellidae</taxon>
        <taxon>Trichinella</taxon>
    </lineage>
</organism>
<sequence length="59" mass="6720">MYMFDMLINKQFHRKLPSGCGINGLQSCHIAYLGGSQSSVNCDPHFKQKKMTLIFKINV</sequence>
<comment type="caution">
    <text evidence="1">The sequence shown here is derived from an EMBL/GenBank/DDBJ whole genome shotgun (WGS) entry which is preliminary data.</text>
</comment>
<gene>
    <name evidence="1" type="ORF">T12_8861</name>
</gene>
<reference evidence="1 2" key="1">
    <citation type="submission" date="2015-01" db="EMBL/GenBank/DDBJ databases">
        <title>Evolution of Trichinella species and genotypes.</title>
        <authorList>
            <person name="Korhonen P.K."/>
            <person name="Edoardo P."/>
            <person name="Giuseppe L.R."/>
            <person name="Gasser R.B."/>
        </authorList>
    </citation>
    <scope>NUCLEOTIDE SEQUENCE [LARGE SCALE GENOMIC DNA]</scope>
    <source>
        <strain evidence="1">ISS2496</strain>
    </source>
</reference>
<evidence type="ECO:0000313" key="1">
    <source>
        <dbReference type="EMBL" id="KRY16239.1"/>
    </source>
</evidence>
<keyword evidence="2" id="KW-1185">Reference proteome</keyword>
<dbReference type="EMBL" id="JYDQ01000081">
    <property type="protein sequence ID" value="KRY16239.1"/>
    <property type="molecule type" value="Genomic_DNA"/>
</dbReference>
<name>A0A0V0ZUR4_9BILA</name>
<protein>
    <submittedName>
        <fullName evidence="1">Uncharacterized protein</fullName>
    </submittedName>
</protein>
<accession>A0A0V0ZUR4</accession>
<evidence type="ECO:0000313" key="2">
    <source>
        <dbReference type="Proteomes" id="UP000054783"/>
    </source>
</evidence>